<evidence type="ECO:0000313" key="1">
    <source>
        <dbReference type="EMBL" id="KKK69833.1"/>
    </source>
</evidence>
<gene>
    <name evidence="1" type="ORF">LCGC14_2930080</name>
</gene>
<accession>A0A0F8XLJ9</accession>
<dbReference type="AlphaFoldDB" id="A0A0F8XLJ9"/>
<organism evidence="1">
    <name type="scientific">marine sediment metagenome</name>
    <dbReference type="NCBI Taxonomy" id="412755"/>
    <lineage>
        <taxon>unclassified sequences</taxon>
        <taxon>metagenomes</taxon>
        <taxon>ecological metagenomes</taxon>
    </lineage>
</organism>
<sequence>MCVESHEEIIADRVENRKKQKEIILEKLESSDKVIVSRLAVLAADAYKDFLSFCSDKDLVIEFEGEDALIITKSAYWTSAEKYQDWR</sequence>
<comment type="caution">
    <text evidence="1">The sequence shown here is derived from an EMBL/GenBank/DDBJ whole genome shotgun (WGS) entry which is preliminary data.</text>
</comment>
<reference evidence="1" key="1">
    <citation type="journal article" date="2015" name="Nature">
        <title>Complex archaea that bridge the gap between prokaryotes and eukaryotes.</title>
        <authorList>
            <person name="Spang A."/>
            <person name="Saw J.H."/>
            <person name="Jorgensen S.L."/>
            <person name="Zaremba-Niedzwiedzka K."/>
            <person name="Martijn J."/>
            <person name="Lind A.E."/>
            <person name="van Eijk R."/>
            <person name="Schleper C."/>
            <person name="Guy L."/>
            <person name="Ettema T.J."/>
        </authorList>
    </citation>
    <scope>NUCLEOTIDE SEQUENCE</scope>
</reference>
<dbReference type="EMBL" id="LAZR01058465">
    <property type="protein sequence ID" value="KKK69833.1"/>
    <property type="molecule type" value="Genomic_DNA"/>
</dbReference>
<name>A0A0F8XLJ9_9ZZZZ</name>
<protein>
    <submittedName>
        <fullName evidence="1">Uncharacterized protein</fullName>
    </submittedName>
</protein>
<proteinExistence type="predicted"/>